<dbReference type="InterPro" id="IPR022742">
    <property type="entry name" value="Hydrolase_4"/>
</dbReference>
<dbReference type="SUPFAM" id="SSF53474">
    <property type="entry name" value="alpha/beta-Hydrolases"/>
    <property type="match status" value="1"/>
</dbReference>
<organism evidence="3 4">
    <name type="scientific">Akanthomyces lecanii RCEF 1005</name>
    <dbReference type="NCBI Taxonomy" id="1081108"/>
    <lineage>
        <taxon>Eukaryota</taxon>
        <taxon>Fungi</taxon>
        <taxon>Dikarya</taxon>
        <taxon>Ascomycota</taxon>
        <taxon>Pezizomycotina</taxon>
        <taxon>Sordariomycetes</taxon>
        <taxon>Hypocreomycetidae</taxon>
        <taxon>Hypocreales</taxon>
        <taxon>Cordycipitaceae</taxon>
        <taxon>Akanthomyces</taxon>
        <taxon>Cordyceps confragosa</taxon>
    </lineage>
</organism>
<dbReference type="PANTHER" id="PTHR22946">
    <property type="entry name" value="DIENELACTONE HYDROLASE DOMAIN-CONTAINING PROTEIN-RELATED"/>
    <property type="match status" value="1"/>
</dbReference>
<dbReference type="GO" id="GO:0016788">
    <property type="term" value="F:hydrolase activity, acting on ester bonds"/>
    <property type="evidence" value="ECO:0007669"/>
    <property type="project" value="UniProtKB-ARBA"/>
</dbReference>
<dbReference type="EMBL" id="AZHF01000005">
    <property type="protein sequence ID" value="OAA74895.1"/>
    <property type="molecule type" value="Genomic_DNA"/>
</dbReference>
<gene>
    <name evidence="3" type="ORF">LEL_06883</name>
</gene>
<evidence type="ECO:0000313" key="4">
    <source>
        <dbReference type="Proteomes" id="UP000076881"/>
    </source>
</evidence>
<dbReference type="Gene3D" id="3.40.50.1820">
    <property type="entry name" value="alpha/beta hydrolase"/>
    <property type="match status" value="1"/>
</dbReference>
<dbReference type="OrthoDB" id="2498029at2759"/>
<dbReference type="PANTHER" id="PTHR22946:SF9">
    <property type="entry name" value="POLYKETIDE TRANSFERASE AF380"/>
    <property type="match status" value="1"/>
</dbReference>
<comment type="caution">
    <text evidence="3">The sequence shown here is derived from an EMBL/GenBank/DDBJ whole genome shotgun (WGS) entry which is preliminary data.</text>
</comment>
<dbReference type="Pfam" id="PF12146">
    <property type="entry name" value="Hydrolase_4"/>
    <property type="match status" value="1"/>
</dbReference>
<feature type="domain" description="Serine aminopeptidase S33" evidence="2">
    <location>
        <begin position="38"/>
        <end position="155"/>
    </location>
</feature>
<sequence>MAASQKDVIASSWNRGYLAVTIYNPPWRALDENMPLHRPPAVVVMGHGLGAIQAAGLEPFAVTFSTQGFIAITFDYMCWGESEGQPRGLLSLSGQLQDWRGVLSWVRKQPQRFDVNRIVVWGSSLGGIHITSLLAEDHGLTGGIAQCPCVDGLKATLKVPLAMSLCLLGHALYDYFLSCLGLGPHYIATATDGSRETWPAVMEGDDTREGWKRTTPESVPFPNKIAARSIFSLMGNRPILKIHKSVKPYLIVLPEWDNQAPLDSAEEVVWRAPFGEDFRFRGGHFDLYYNGIAYEENIRAQLNFLERITSQ</sequence>
<keyword evidence="1" id="KW-0378">Hydrolase</keyword>
<dbReference type="STRING" id="1081108.A0A168FAL1"/>
<dbReference type="InterPro" id="IPR029058">
    <property type="entry name" value="AB_hydrolase_fold"/>
</dbReference>
<evidence type="ECO:0000313" key="3">
    <source>
        <dbReference type="EMBL" id="OAA74895.1"/>
    </source>
</evidence>
<name>A0A168FAL1_CORDF</name>
<evidence type="ECO:0000259" key="2">
    <source>
        <dbReference type="Pfam" id="PF12146"/>
    </source>
</evidence>
<reference evidence="3 4" key="1">
    <citation type="journal article" date="2016" name="Genome Biol. Evol.">
        <title>Divergent and convergent evolution of fungal pathogenicity.</title>
        <authorList>
            <person name="Shang Y."/>
            <person name="Xiao G."/>
            <person name="Zheng P."/>
            <person name="Cen K."/>
            <person name="Zhan S."/>
            <person name="Wang C."/>
        </authorList>
    </citation>
    <scope>NUCLEOTIDE SEQUENCE [LARGE SCALE GENOMIC DNA]</scope>
    <source>
        <strain evidence="3 4">RCEF 1005</strain>
    </source>
</reference>
<evidence type="ECO:0000256" key="1">
    <source>
        <dbReference type="ARBA" id="ARBA00022801"/>
    </source>
</evidence>
<proteinExistence type="predicted"/>
<keyword evidence="4" id="KW-1185">Reference proteome</keyword>
<dbReference type="Proteomes" id="UP000076881">
    <property type="component" value="Unassembled WGS sequence"/>
</dbReference>
<dbReference type="InterPro" id="IPR050261">
    <property type="entry name" value="FrsA_esterase"/>
</dbReference>
<accession>A0A168FAL1</accession>
<dbReference type="AlphaFoldDB" id="A0A168FAL1"/>
<protein>
    <recommendedName>
        <fullName evidence="2">Serine aminopeptidase S33 domain-containing protein</fullName>
    </recommendedName>
</protein>